<keyword evidence="2" id="KW-1185">Reference proteome</keyword>
<reference evidence="2" key="1">
    <citation type="journal article" date="2022" name="Mol. Ecol. Resour.">
        <title>The genomes of chicory, endive, great burdock and yacon provide insights into Asteraceae palaeo-polyploidization history and plant inulin production.</title>
        <authorList>
            <person name="Fan W."/>
            <person name="Wang S."/>
            <person name="Wang H."/>
            <person name="Wang A."/>
            <person name="Jiang F."/>
            <person name="Liu H."/>
            <person name="Zhao H."/>
            <person name="Xu D."/>
            <person name="Zhang Y."/>
        </authorList>
    </citation>
    <scope>NUCLEOTIDE SEQUENCE [LARGE SCALE GENOMIC DNA]</scope>
    <source>
        <strain evidence="2">cv. Punajuju</strain>
    </source>
</reference>
<evidence type="ECO:0000313" key="2">
    <source>
        <dbReference type="Proteomes" id="UP001055811"/>
    </source>
</evidence>
<dbReference type="EMBL" id="CM042014">
    <property type="protein sequence ID" value="KAI3721625.1"/>
    <property type="molecule type" value="Genomic_DNA"/>
</dbReference>
<proteinExistence type="predicted"/>
<gene>
    <name evidence="1" type="ORF">L2E82_32642</name>
</gene>
<dbReference type="Proteomes" id="UP001055811">
    <property type="component" value="Linkage Group LG06"/>
</dbReference>
<sequence>MVGLWIWETGLTNVYAVQLLRRKVQLKPDNAPKLCASVPDFIDSQIRLMVEPLLDPMIHPSSRILASTGIRHVDSLDSLNTVLWFIYLTHFSKELKINTEIKICSEFKGKANHPMEDYRVARLVEIDEHELGLFPIYDGHSENERQQKVFQDEIERTTIKAQQRISEAEVNYSEALKVCYNYRIAAAAVAAEVLAKSTILKHKMVDQ</sequence>
<organism evidence="1 2">
    <name type="scientific">Cichorium intybus</name>
    <name type="common">Chicory</name>
    <dbReference type="NCBI Taxonomy" id="13427"/>
    <lineage>
        <taxon>Eukaryota</taxon>
        <taxon>Viridiplantae</taxon>
        <taxon>Streptophyta</taxon>
        <taxon>Embryophyta</taxon>
        <taxon>Tracheophyta</taxon>
        <taxon>Spermatophyta</taxon>
        <taxon>Magnoliopsida</taxon>
        <taxon>eudicotyledons</taxon>
        <taxon>Gunneridae</taxon>
        <taxon>Pentapetalae</taxon>
        <taxon>asterids</taxon>
        <taxon>campanulids</taxon>
        <taxon>Asterales</taxon>
        <taxon>Asteraceae</taxon>
        <taxon>Cichorioideae</taxon>
        <taxon>Cichorieae</taxon>
        <taxon>Cichoriinae</taxon>
        <taxon>Cichorium</taxon>
    </lineage>
</organism>
<name>A0ACB9BHC7_CICIN</name>
<comment type="caution">
    <text evidence="1">The sequence shown here is derived from an EMBL/GenBank/DDBJ whole genome shotgun (WGS) entry which is preliminary data.</text>
</comment>
<reference evidence="1 2" key="2">
    <citation type="journal article" date="2022" name="Mol. Ecol. Resour.">
        <title>The genomes of chicory, endive, great burdock and yacon provide insights into Asteraceae paleo-polyploidization history and plant inulin production.</title>
        <authorList>
            <person name="Fan W."/>
            <person name="Wang S."/>
            <person name="Wang H."/>
            <person name="Wang A."/>
            <person name="Jiang F."/>
            <person name="Liu H."/>
            <person name="Zhao H."/>
            <person name="Xu D."/>
            <person name="Zhang Y."/>
        </authorList>
    </citation>
    <scope>NUCLEOTIDE SEQUENCE [LARGE SCALE GENOMIC DNA]</scope>
    <source>
        <strain evidence="2">cv. Punajuju</strain>
        <tissue evidence="1">Leaves</tissue>
    </source>
</reference>
<evidence type="ECO:0000313" key="1">
    <source>
        <dbReference type="EMBL" id="KAI3721625.1"/>
    </source>
</evidence>
<accession>A0ACB9BHC7</accession>
<protein>
    <submittedName>
        <fullName evidence="1">Uncharacterized protein</fullName>
    </submittedName>
</protein>